<proteinExistence type="predicted"/>
<dbReference type="EMBL" id="GG666484">
    <property type="protein sequence ID" value="EEN65077.1"/>
    <property type="molecule type" value="Genomic_DNA"/>
</dbReference>
<accession>C3Y451</accession>
<dbReference type="AlphaFoldDB" id="C3Y451"/>
<gene>
    <name evidence="2" type="ORF">BRAFLDRAFT_96908</name>
</gene>
<reference evidence="2" key="1">
    <citation type="journal article" date="2008" name="Nature">
        <title>The amphioxus genome and the evolution of the chordate karyotype.</title>
        <authorList>
            <consortium name="US DOE Joint Genome Institute (JGI-PGF)"/>
            <person name="Putnam N.H."/>
            <person name="Butts T."/>
            <person name="Ferrier D.E.K."/>
            <person name="Furlong R.F."/>
            <person name="Hellsten U."/>
            <person name="Kawashima T."/>
            <person name="Robinson-Rechavi M."/>
            <person name="Shoguchi E."/>
            <person name="Terry A."/>
            <person name="Yu J.-K."/>
            <person name="Benito-Gutierrez E.L."/>
            <person name="Dubchak I."/>
            <person name="Garcia-Fernandez J."/>
            <person name="Gibson-Brown J.J."/>
            <person name="Grigoriev I.V."/>
            <person name="Horton A.C."/>
            <person name="de Jong P.J."/>
            <person name="Jurka J."/>
            <person name="Kapitonov V.V."/>
            <person name="Kohara Y."/>
            <person name="Kuroki Y."/>
            <person name="Lindquist E."/>
            <person name="Lucas S."/>
            <person name="Osoegawa K."/>
            <person name="Pennacchio L.A."/>
            <person name="Salamov A.A."/>
            <person name="Satou Y."/>
            <person name="Sauka-Spengler T."/>
            <person name="Schmutz J."/>
            <person name="Shin-I T."/>
            <person name="Toyoda A."/>
            <person name="Bronner-Fraser M."/>
            <person name="Fujiyama A."/>
            <person name="Holland L.Z."/>
            <person name="Holland P.W.H."/>
            <person name="Satoh N."/>
            <person name="Rokhsar D.S."/>
        </authorList>
    </citation>
    <scope>NUCLEOTIDE SEQUENCE [LARGE SCALE GENOMIC DNA]</scope>
    <source>
        <strain evidence="2">S238N-H82</strain>
        <tissue evidence="2">Testes</tissue>
    </source>
</reference>
<organism>
    <name type="scientific">Branchiostoma floridae</name>
    <name type="common">Florida lancelet</name>
    <name type="synonym">Amphioxus</name>
    <dbReference type="NCBI Taxonomy" id="7739"/>
    <lineage>
        <taxon>Eukaryota</taxon>
        <taxon>Metazoa</taxon>
        <taxon>Chordata</taxon>
        <taxon>Cephalochordata</taxon>
        <taxon>Leptocardii</taxon>
        <taxon>Amphioxiformes</taxon>
        <taxon>Branchiostomatidae</taxon>
        <taxon>Branchiostoma</taxon>
    </lineage>
</organism>
<feature type="region of interest" description="Disordered" evidence="1">
    <location>
        <begin position="153"/>
        <end position="173"/>
    </location>
</feature>
<protein>
    <submittedName>
        <fullName evidence="2">Uncharacterized protein</fullName>
    </submittedName>
</protein>
<dbReference type="InParanoid" id="C3Y451"/>
<name>C3Y451_BRAFL</name>
<sequence>MAKTGTTTILEVPNPPTSIPIYIYVFPAPVQDNHNFASACGFMPDLMGVKETVGPGWFYMGSNIFWFAPWNIRGILHFVRERSQGLYGSIARENGFPDNANHVWMTRQWWEWCHMDEAYAPTRHGNVEPTNNVRPTQLDAPRRVHYKRACTEGVSGAKPTDTGCDSENRPKGRAELSVNPTTCVLPPCHREAESGRLSPA</sequence>
<evidence type="ECO:0000256" key="1">
    <source>
        <dbReference type="SAM" id="MobiDB-lite"/>
    </source>
</evidence>
<evidence type="ECO:0000313" key="2">
    <source>
        <dbReference type="EMBL" id="EEN65077.1"/>
    </source>
</evidence>